<dbReference type="EMBL" id="JARBHB010000009">
    <property type="protein sequence ID" value="KAJ8874965.1"/>
    <property type="molecule type" value="Genomic_DNA"/>
</dbReference>
<accession>A0ABQ9GSI4</accession>
<keyword evidence="3" id="KW-1185">Reference proteome</keyword>
<name>A0ABQ9GSI4_9NEOP</name>
<evidence type="ECO:0000313" key="3">
    <source>
        <dbReference type="Proteomes" id="UP001159363"/>
    </source>
</evidence>
<evidence type="ECO:0000256" key="1">
    <source>
        <dbReference type="SAM" id="MobiDB-lite"/>
    </source>
</evidence>
<feature type="compositionally biased region" description="Polar residues" evidence="1">
    <location>
        <begin position="54"/>
        <end position="71"/>
    </location>
</feature>
<dbReference type="Proteomes" id="UP001159363">
    <property type="component" value="Chromosome 8"/>
</dbReference>
<sequence>MTPKIPQPPFMAETDSKSEVLQPPPQKRMRQEPRQESPQYNPQRRSPSAPHATMLQTSTPSRNPISNTSESSVDEDYTHRDLEYVEVPTAKVEPVEIDSDIEEVDTNFDESTDFSEFFAGQSSQQQPFQDFSGM</sequence>
<comment type="caution">
    <text evidence="2">The sequence shown here is derived from an EMBL/GenBank/DDBJ whole genome shotgun (WGS) entry which is preliminary data.</text>
</comment>
<gene>
    <name evidence="2" type="ORF">PR048_022855</name>
</gene>
<proteinExistence type="predicted"/>
<feature type="compositionally biased region" description="Polar residues" evidence="1">
    <location>
        <begin position="36"/>
        <end position="46"/>
    </location>
</feature>
<evidence type="ECO:0000313" key="2">
    <source>
        <dbReference type="EMBL" id="KAJ8874965.1"/>
    </source>
</evidence>
<organism evidence="2 3">
    <name type="scientific">Dryococelus australis</name>
    <dbReference type="NCBI Taxonomy" id="614101"/>
    <lineage>
        <taxon>Eukaryota</taxon>
        <taxon>Metazoa</taxon>
        <taxon>Ecdysozoa</taxon>
        <taxon>Arthropoda</taxon>
        <taxon>Hexapoda</taxon>
        <taxon>Insecta</taxon>
        <taxon>Pterygota</taxon>
        <taxon>Neoptera</taxon>
        <taxon>Polyneoptera</taxon>
        <taxon>Phasmatodea</taxon>
        <taxon>Verophasmatodea</taxon>
        <taxon>Anareolatae</taxon>
        <taxon>Phasmatidae</taxon>
        <taxon>Eurycanthinae</taxon>
        <taxon>Dryococelus</taxon>
    </lineage>
</organism>
<protein>
    <submittedName>
        <fullName evidence="2">Uncharacterized protein</fullName>
    </submittedName>
</protein>
<reference evidence="2 3" key="1">
    <citation type="submission" date="2023-02" db="EMBL/GenBank/DDBJ databases">
        <title>LHISI_Scaffold_Assembly.</title>
        <authorList>
            <person name="Stuart O.P."/>
            <person name="Cleave R."/>
            <person name="Magrath M.J.L."/>
            <person name="Mikheyev A.S."/>
        </authorList>
    </citation>
    <scope>NUCLEOTIDE SEQUENCE [LARGE SCALE GENOMIC DNA]</scope>
    <source>
        <strain evidence="2">Daus_M_001</strain>
        <tissue evidence="2">Leg muscle</tissue>
    </source>
</reference>
<feature type="region of interest" description="Disordered" evidence="1">
    <location>
        <begin position="1"/>
        <end position="91"/>
    </location>
</feature>